<evidence type="ECO:0008006" key="3">
    <source>
        <dbReference type="Google" id="ProtNLM"/>
    </source>
</evidence>
<name>A2GAR3_TRIV3</name>
<dbReference type="PANTHER" id="PTHR34491:SF171">
    <property type="entry name" value="PPG3-RELATED PROTEIN-LIKE PROTEIN"/>
    <property type="match status" value="1"/>
</dbReference>
<evidence type="ECO:0000313" key="2">
    <source>
        <dbReference type="Proteomes" id="UP000001542"/>
    </source>
</evidence>
<proteinExistence type="predicted"/>
<dbReference type="EMBL" id="DS114841">
    <property type="protein sequence ID" value="EAX85759.1"/>
    <property type="molecule type" value="Genomic_DNA"/>
</dbReference>
<organism evidence="1 2">
    <name type="scientific">Trichomonas vaginalis (strain ATCC PRA-98 / G3)</name>
    <dbReference type="NCBI Taxonomy" id="412133"/>
    <lineage>
        <taxon>Eukaryota</taxon>
        <taxon>Metamonada</taxon>
        <taxon>Parabasalia</taxon>
        <taxon>Trichomonadida</taxon>
        <taxon>Trichomonadidae</taxon>
        <taxon>Trichomonas</taxon>
    </lineage>
</organism>
<dbReference type="Proteomes" id="UP000001542">
    <property type="component" value="Unassembled WGS sequence"/>
</dbReference>
<keyword evidence="2" id="KW-1185">Reference proteome</keyword>
<gene>
    <name evidence="1" type="ORF">TVAG_477970</name>
</gene>
<accession>A2GAR3</accession>
<dbReference type="OrthoDB" id="10659639at2759"/>
<dbReference type="InParanoid" id="A2GAR3"/>
<dbReference type="SMR" id="A2GAR3"/>
<reference evidence="1" key="2">
    <citation type="journal article" date="2007" name="Science">
        <title>Draft genome sequence of the sexually transmitted pathogen Trichomonas vaginalis.</title>
        <authorList>
            <person name="Carlton J.M."/>
            <person name="Hirt R.P."/>
            <person name="Silva J.C."/>
            <person name="Delcher A.L."/>
            <person name="Schatz M."/>
            <person name="Zhao Q."/>
            <person name="Wortman J.R."/>
            <person name="Bidwell S.L."/>
            <person name="Alsmark U.C.M."/>
            <person name="Besteiro S."/>
            <person name="Sicheritz-Ponten T."/>
            <person name="Noel C.J."/>
            <person name="Dacks J.B."/>
            <person name="Foster P.G."/>
            <person name="Simillion C."/>
            <person name="Van de Peer Y."/>
            <person name="Miranda-Saavedra D."/>
            <person name="Barton G.J."/>
            <person name="Westrop G.D."/>
            <person name="Mueller S."/>
            <person name="Dessi D."/>
            <person name="Fiori P.L."/>
            <person name="Ren Q."/>
            <person name="Paulsen I."/>
            <person name="Zhang H."/>
            <person name="Bastida-Corcuera F.D."/>
            <person name="Simoes-Barbosa A."/>
            <person name="Brown M.T."/>
            <person name="Hayes R.D."/>
            <person name="Mukherjee M."/>
            <person name="Okumura C.Y."/>
            <person name="Schneider R."/>
            <person name="Smith A.J."/>
            <person name="Vanacova S."/>
            <person name="Villalvazo M."/>
            <person name="Haas B.J."/>
            <person name="Pertea M."/>
            <person name="Feldblyum T.V."/>
            <person name="Utterback T.R."/>
            <person name="Shu C.L."/>
            <person name="Osoegawa K."/>
            <person name="de Jong P.J."/>
            <person name="Hrdy I."/>
            <person name="Horvathova L."/>
            <person name="Zubacova Z."/>
            <person name="Dolezal P."/>
            <person name="Malik S.B."/>
            <person name="Logsdon J.M. Jr."/>
            <person name="Henze K."/>
            <person name="Gupta A."/>
            <person name="Wang C.C."/>
            <person name="Dunne R.L."/>
            <person name="Upcroft J.A."/>
            <person name="Upcroft P."/>
            <person name="White O."/>
            <person name="Salzberg S.L."/>
            <person name="Tang P."/>
            <person name="Chiu C.-H."/>
            <person name="Lee Y.-S."/>
            <person name="Embley T.M."/>
            <person name="Coombs G.H."/>
            <person name="Mottram J.C."/>
            <person name="Tachezy J."/>
            <person name="Fraser-Liggett C.M."/>
            <person name="Johnson P.J."/>
        </authorList>
    </citation>
    <scope>NUCLEOTIDE SEQUENCE [LARGE SCALE GENOMIC DNA]</scope>
    <source>
        <strain evidence="1">G3</strain>
    </source>
</reference>
<dbReference type="RefSeq" id="XP_001298689.1">
    <property type="nucleotide sequence ID" value="XM_001298688.1"/>
</dbReference>
<evidence type="ECO:0000313" key="1">
    <source>
        <dbReference type="EMBL" id="EAX85759.1"/>
    </source>
</evidence>
<dbReference type="VEuPathDB" id="TrichDB:TVAG_477970"/>
<dbReference type="PANTHER" id="PTHR34491">
    <property type="entry name" value="A-TYPE INCLUSION PROTEIN, PUTATIVE-RELATED"/>
    <property type="match status" value="1"/>
</dbReference>
<protein>
    <recommendedName>
        <fullName evidence="3">I/LWEQ domain-containing protein</fullName>
    </recommendedName>
</protein>
<dbReference type="AlphaFoldDB" id="A2GAR3"/>
<reference evidence="1" key="1">
    <citation type="submission" date="2006-10" db="EMBL/GenBank/DDBJ databases">
        <authorList>
            <person name="Amadeo P."/>
            <person name="Zhao Q."/>
            <person name="Wortman J."/>
            <person name="Fraser-Liggett C."/>
            <person name="Carlton J."/>
        </authorList>
    </citation>
    <scope>NUCLEOTIDE SEQUENCE</scope>
    <source>
        <strain evidence="1">G3</strain>
    </source>
</reference>
<dbReference type="VEuPathDB" id="TrichDB:TVAGG3_1068840"/>
<sequence length="247" mass="26814">MVNYAKAMKAAVEQILRASATMTTHSNQNMLTTGVSNIVNSFKSILTILRNRFLLREDWAHISAEAKRSLENELSTAIKVVNEAVEIAHREEAMNDAVTKRLRAALKPLMTVASKVDSQLQAAQERTSSMSREWALQVLSLRSALSKGTIKIMFHTKEHPSANSNKYADLGENVTQQLAKISADIKKILAGVDEPEKTVIGIMDSLAGVCQNTQKGSGIEDQALLEAFNIVLKGKSSCGGSVTSSAK</sequence>
<dbReference type="KEGG" id="tva:4743402"/>